<sequence length="462" mass="50628">MTLAKDFLALGISSQVNELLKSQGIYQPTSIQEQAIPVLLAGKDVMAQSQTGTGKTLAFVLPMLERINTHKPCVQALIITPTRELALQITAEIKKLTAALGINVLAAYGGQDVLQQIHKLQGNIHIVVATPGRLLDHLGRRTIILNGVSMVVLDEADQMLHLGFLRDVEKILLHTPAKRQTMLFSATLPAQIRELAGQYMRQPVYLRVQSKSVTLEEIKQIAIDTTDRAKQDTLCQLIQQFRPYLAIVFCRTKRRASALNAALRARGFESDELHGDLSQAKREQVMRRFREAKLQILVATDVAARGLDVEGVTHVFNYDIPPDVESYIHRIGRTGRAGQVGMAVTLVTPRERVDLHRIESAIGQSIKIKTLAGEKRGKHAETVDRPAQTAVKGGKGARAETPAARRPQRKSSSKAAIGPKGTARNTAKQVGGKGKASPKQAPGRENNLRRAKRSGQRVSAGR</sequence>
<keyword evidence="2" id="KW-0378">Hydrolase</keyword>
<dbReference type="InterPro" id="IPR014001">
    <property type="entry name" value="Helicase_ATP-bd"/>
</dbReference>
<dbReference type="InterPro" id="IPR001650">
    <property type="entry name" value="Helicase_C-like"/>
</dbReference>
<dbReference type="Pfam" id="PF00271">
    <property type="entry name" value="Helicase_C"/>
    <property type="match status" value="1"/>
</dbReference>
<accession>A0A1S6ISQ0</accession>
<keyword evidence="4" id="KW-0067">ATP-binding</keyword>
<dbReference type="Pfam" id="PF00270">
    <property type="entry name" value="DEAD"/>
    <property type="match status" value="1"/>
</dbReference>
<dbReference type="CDD" id="cd00268">
    <property type="entry name" value="DEADc"/>
    <property type="match status" value="1"/>
</dbReference>
<dbReference type="InterPro" id="IPR050079">
    <property type="entry name" value="DEAD_box_RNA_helicase"/>
</dbReference>
<dbReference type="GO" id="GO:0003724">
    <property type="term" value="F:RNA helicase activity"/>
    <property type="evidence" value="ECO:0007669"/>
    <property type="project" value="InterPro"/>
</dbReference>
<keyword evidence="3 11" id="KW-0347">Helicase</keyword>
<dbReference type="GO" id="GO:0016787">
    <property type="term" value="F:hydrolase activity"/>
    <property type="evidence" value="ECO:0007669"/>
    <property type="project" value="UniProtKB-KW"/>
</dbReference>
<dbReference type="CDD" id="cd18787">
    <property type="entry name" value="SF2_C_DEAD"/>
    <property type="match status" value="1"/>
</dbReference>
<dbReference type="PROSITE" id="PS51194">
    <property type="entry name" value="HELICASE_CTER"/>
    <property type="match status" value="1"/>
</dbReference>
<proteinExistence type="inferred from homology"/>
<dbReference type="PROSITE" id="PS51195">
    <property type="entry name" value="Q_MOTIF"/>
    <property type="match status" value="1"/>
</dbReference>
<dbReference type="InterPro" id="IPR011545">
    <property type="entry name" value="DEAD/DEAH_box_helicase_dom"/>
</dbReference>
<dbReference type="GO" id="GO:0003676">
    <property type="term" value="F:nucleic acid binding"/>
    <property type="evidence" value="ECO:0007669"/>
    <property type="project" value="InterPro"/>
</dbReference>
<dbReference type="GO" id="GO:0005829">
    <property type="term" value="C:cytosol"/>
    <property type="evidence" value="ECO:0007669"/>
    <property type="project" value="TreeGrafter"/>
</dbReference>
<feature type="domain" description="Helicase C-terminal" evidence="9">
    <location>
        <begin position="237"/>
        <end position="377"/>
    </location>
</feature>
<dbReference type="GO" id="GO:0005524">
    <property type="term" value="F:ATP binding"/>
    <property type="evidence" value="ECO:0007669"/>
    <property type="project" value="UniProtKB-KW"/>
</dbReference>
<dbReference type="SMART" id="SM00490">
    <property type="entry name" value="HELICc"/>
    <property type="match status" value="1"/>
</dbReference>
<dbReference type="AlphaFoldDB" id="A0A1S6ISQ0"/>
<protein>
    <submittedName>
        <fullName evidence="11">DEAD/DEAH box helicase</fullName>
    </submittedName>
</protein>
<evidence type="ECO:0000256" key="4">
    <source>
        <dbReference type="ARBA" id="ARBA00022840"/>
    </source>
</evidence>
<dbReference type="STRING" id="1833852.B0537_00950"/>
<evidence type="ECO:0000259" key="9">
    <source>
        <dbReference type="PROSITE" id="PS51194"/>
    </source>
</evidence>
<dbReference type="KEGG" id="dfg:B0537_00950"/>
<name>A0A1S6ISQ0_9FIRM</name>
<dbReference type="InterPro" id="IPR027417">
    <property type="entry name" value="P-loop_NTPase"/>
</dbReference>
<dbReference type="EMBL" id="CP019698">
    <property type="protein sequence ID" value="AQS57797.1"/>
    <property type="molecule type" value="Genomic_DNA"/>
</dbReference>
<organism evidence="11 12">
    <name type="scientific">Desulforamulus ferrireducens</name>
    <dbReference type="NCBI Taxonomy" id="1833852"/>
    <lineage>
        <taxon>Bacteria</taxon>
        <taxon>Bacillati</taxon>
        <taxon>Bacillota</taxon>
        <taxon>Clostridia</taxon>
        <taxon>Eubacteriales</taxon>
        <taxon>Peptococcaceae</taxon>
        <taxon>Desulforamulus</taxon>
    </lineage>
</organism>
<dbReference type="SMART" id="SM00487">
    <property type="entry name" value="DEXDc"/>
    <property type="match status" value="1"/>
</dbReference>
<comment type="similarity">
    <text evidence="5">Belongs to the DEAD box helicase family.</text>
</comment>
<evidence type="ECO:0000313" key="11">
    <source>
        <dbReference type="EMBL" id="AQS57797.1"/>
    </source>
</evidence>
<keyword evidence="12" id="KW-1185">Reference proteome</keyword>
<feature type="domain" description="DEAD-box RNA helicase Q" evidence="10">
    <location>
        <begin position="5"/>
        <end position="33"/>
    </location>
</feature>
<feature type="short sequence motif" description="Q motif" evidence="6">
    <location>
        <begin position="5"/>
        <end position="33"/>
    </location>
</feature>
<keyword evidence="1" id="KW-0547">Nucleotide-binding</keyword>
<dbReference type="Gene3D" id="3.40.50.300">
    <property type="entry name" value="P-loop containing nucleotide triphosphate hydrolases"/>
    <property type="match status" value="2"/>
</dbReference>
<dbReference type="SUPFAM" id="SSF52540">
    <property type="entry name" value="P-loop containing nucleoside triphosphate hydrolases"/>
    <property type="match status" value="1"/>
</dbReference>
<evidence type="ECO:0000256" key="3">
    <source>
        <dbReference type="ARBA" id="ARBA00022806"/>
    </source>
</evidence>
<gene>
    <name evidence="11" type="ORF">B0537_00950</name>
</gene>
<evidence type="ECO:0000259" key="8">
    <source>
        <dbReference type="PROSITE" id="PS51192"/>
    </source>
</evidence>
<dbReference type="InterPro" id="IPR044742">
    <property type="entry name" value="DEAD/DEAH_RhlB"/>
</dbReference>
<evidence type="ECO:0000313" key="12">
    <source>
        <dbReference type="Proteomes" id="UP000189464"/>
    </source>
</evidence>
<dbReference type="PANTHER" id="PTHR47959">
    <property type="entry name" value="ATP-DEPENDENT RNA HELICASE RHLE-RELATED"/>
    <property type="match status" value="1"/>
</dbReference>
<reference evidence="11 12" key="1">
    <citation type="journal article" date="2016" name="Int. J. Syst. Evol. Microbiol.">
        <title>Desulfotomaculum ferrireducens sp. nov., a moderately thermophilic sulfate-reducing and dissimilatory Fe(III)-reducing bacterium isolated from compost.</title>
        <authorList>
            <person name="Yang G."/>
            <person name="Guo J."/>
            <person name="Zhuang L."/>
            <person name="Yuan Y."/>
            <person name="Zhou S."/>
        </authorList>
    </citation>
    <scope>NUCLEOTIDE SEQUENCE [LARGE SCALE GENOMIC DNA]</scope>
    <source>
        <strain evidence="11 12">GSS09</strain>
    </source>
</reference>
<evidence type="ECO:0000256" key="6">
    <source>
        <dbReference type="PROSITE-ProRule" id="PRU00552"/>
    </source>
</evidence>
<evidence type="ECO:0000256" key="7">
    <source>
        <dbReference type="SAM" id="MobiDB-lite"/>
    </source>
</evidence>
<evidence type="ECO:0000259" key="10">
    <source>
        <dbReference type="PROSITE" id="PS51195"/>
    </source>
</evidence>
<dbReference type="InterPro" id="IPR014014">
    <property type="entry name" value="RNA_helicase_DEAD_Q_motif"/>
</dbReference>
<dbReference type="PANTHER" id="PTHR47959:SF13">
    <property type="entry name" value="ATP-DEPENDENT RNA HELICASE RHLE"/>
    <property type="match status" value="1"/>
</dbReference>
<dbReference type="PROSITE" id="PS51192">
    <property type="entry name" value="HELICASE_ATP_BIND_1"/>
    <property type="match status" value="1"/>
</dbReference>
<dbReference type="Proteomes" id="UP000189464">
    <property type="component" value="Chromosome"/>
</dbReference>
<evidence type="ECO:0000256" key="2">
    <source>
        <dbReference type="ARBA" id="ARBA00022801"/>
    </source>
</evidence>
<evidence type="ECO:0000256" key="5">
    <source>
        <dbReference type="ARBA" id="ARBA00038437"/>
    </source>
</evidence>
<evidence type="ECO:0000256" key="1">
    <source>
        <dbReference type="ARBA" id="ARBA00022741"/>
    </source>
</evidence>
<feature type="region of interest" description="Disordered" evidence="7">
    <location>
        <begin position="372"/>
        <end position="462"/>
    </location>
</feature>
<feature type="compositionally biased region" description="Basic and acidic residues" evidence="7">
    <location>
        <begin position="372"/>
        <end position="384"/>
    </location>
</feature>
<feature type="domain" description="Helicase ATP-binding" evidence="8">
    <location>
        <begin position="36"/>
        <end position="206"/>
    </location>
</feature>